<proteinExistence type="predicted"/>
<dbReference type="Pfam" id="PF00078">
    <property type="entry name" value="RVT_1"/>
    <property type="match status" value="1"/>
</dbReference>
<evidence type="ECO:0000313" key="3">
    <source>
        <dbReference type="EMBL" id="GMF32930.1"/>
    </source>
</evidence>
<evidence type="ECO:0000259" key="2">
    <source>
        <dbReference type="Pfam" id="PF00078"/>
    </source>
</evidence>
<dbReference type="PANTHER" id="PTHR31635">
    <property type="entry name" value="REVERSE TRANSCRIPTASE DOMAIN-CONTAINING PROTEIN-RELATED"/>
    <property type="match status" value="1"/>
</dbReference>
<feature type="region of interest" description="Disordered" evidence="1">
    <location>
        <begin position="375"/>
        <end position="411"/>
    </location>
</feature>
<feature type="region of interest" description="Disordered" evidence="1">
    <location>
        <begin position="236"/>
        <end position="267"/>
    </location>
</feature>
<evidence type="ECO:0000256" key="1">
    <source>
        <dbReference type="SAM" id="MobiDB-lite"/>
    </source>
</evidence>
<feature type="region of interest" description="Disordered" evidence="1">
    <location>
        <begin position="20"/>
        <end position="67"/>
    </location>
</feature>
<organism evidence="3 4">
    <name type="scientific">Phytophthora fragariaefolia</name>
    <dbReference type="NCBI Taxonomy" id="1490495"/>
    <lineage>
        <taxon>Eukaryota</taxon>
        <taxon>Sar</taxon>
        <taxon>Stramenopiles</taxon>
        <taxon>Oomycota</taxon>
        <taxon>Peronosporomycetes</taxon>
        <taxon>Peronosporales</taxon>
        <taxon>Peronosporaceae</taxon>
        <taxon>Phytophthora</taxon>
    </lineage>
</organism>
<dbReference type="OrthoDB" id="129618at2759"/>
<dbReference type="PANTHER" id="PTHR31635:SF196">
    <property type="entry name" value="REVERSE TRANSCRIPTASE DOMAIN-CONTAINING PROTEIN-RELATED"/>
    <property type="match status" value="1"/>
</dbReference>
<gene>
    <name evidence="3" type="ORF">Pfra01_000799500</name>
</gene>
<keyword evidence="4" id="KW-1185">Reference proteome</keyword>
<dbReference type="EMBL" id="BSXT01000714">
    <property type="protein sequence ID" value="GMF32930.1"/>
    <property type="molecule type" value="Genomic_DNA"/>
</dbReference>
<sequence>MATSEDSITPEEVQKAIAACDAGQSKITQATGEDSVDDDGPNNSGHVDSGKGSGEDDSGDIKEDTTAALGVDNRRQLVIVATRHRLAAEDKTGAGTGGAERTLSLTAVLKAKAFPPKILEVIKAIHTETTVQFVANGFLSNKLRVTSGIRHDCPLTPLLFIITVDLLYDAIESEDRLEGIDLERGGNLRQLRVAGYADDTAIYIMHKRMQTAAISTVKELSDVSGLKLNVGKSAALHPAEQGDSGDTSELRKATSEQPGPPDWKDPVTFTRSTRYLGHLMGTGNTTVEAWERAFRVLRIRLALAETKTYTVHQSASIAAAIIIPKLMYFARHAWPTREIASRADKSIRNFVWRAEFRVSEKASAGWIPNQLAELNPSQGGVASGPTTRGADQRDPPNTMADWSAMGGVTLP</sequence>
<dbReference type="Proteomes" id="UP001165121">
    <property type="component" value="Unassembled WGS sequence"/>
</dbReference>
<name>A0A9W6X785_9STRA</name>
<protein>
    <submittedName>
        <fullName evidence="3">Unnamed protein product</fullName>
    </submittedName>
</protein>
<feature type="compositionally biased region" description="Polar residues" evidence="1">
    <location>
        <begin position="375"/>
        <end position="386"/>
    </location>
</feature>
<comment type="caution">
    <text evidence="3">The sequence shown here is derived from an EMBL/GenBank/DDBJ whole genome shotgun (WGS) entry which is preliminary data.</text>
</comment>
<reference evidence="3" key="1">
    <citation type="submission" date="2023-04" db="EMBL/GenBank/DDBJ databases">
        <title>Phytophthora fragariaefolia NBRC 109709.</title>
        <authorList>
            <person name="Ichikawa N."/>
            <person name="Sato H."/>
            <person name="Tonouchi N."/>
        </authorList>
    </citation>
    <scope>NUCLEOTIDE SEQUENCE</scope>
    <source>
        <strain evidence="3">NBRC 109709</strain>
    </source>
</reference>
<dbReference type="AlphaFoldDB" id="A0A9W6X785"/>
<evidence type="ECO:0000313" key="4">
    <source>
        <dbReference type="Proteomes" id="UP001165121"/>
    </source>
</evidence>
<accession>A0A9W6X785</accession>
<dbReference type="InterPro" id="IPR000477">
    <property type="entry name" value="RT_dom"/>
</dbReference>
<feature type="domain" description="Reverse transcriptase" evidence="2">
    <location>
        <begin position="124"/>
        <end position="278"/>
    </location>
</feature>